<name>A0A2L0F1I2_SORCE</name>
<protein>
    <submittedName>
        <fullName evidence="1">Uncharacterized protein</fullName>
    </submittedName>
</protein>
<reference evidence="1 2" key="1">
    <citation type="submission" date="2015-09" db="EMBL/GenBank/DDBJ databases">
        <title>Sorangium comparison.</title>
        <authorList>
            <person name="Zaburannyi N."/>
            <person name="Bunk B."/>
            <person name="Overmann J."/>
            <person name="Mueller R."/>
        </authorList>
    </citation>
    <scope>NUCLEOTIDE SEQUENCE [LARGE SCALE GENOMIC DNA]</scope>
    <source>
        <strain evidence="1 2">So ce26</strain>
    </source>
</reference>
<evidence type="ECO:0000313" key="1">
    <source>
        <dbReference type="EMBL" id="AUX45393.1"/>
    </source>
</evidence>
<evidence type="ECO:0000313" key="2">
    <source>
        <dbReference type="Proteomes" id="UP000238348"/>
    </source>
</evidence>
<organism evidence="1 2">
    <name type="scientific">Sorangium cellulosum</name>
    <name type="common">Polyangium cellulosum</name>
    <dbReference type="NCBI Taxonomy" id="56"/>
    <lineage>
        <taxon>Bacteria</taxon>
        <taxon>Pseudomonadati</taxon>
        <taxon>Myxococcota</taxon>
        <taxon>Polyangia</taxon>
        <taxon>Polyangiales</taxon>
        <taxon>Polyangiaceae</taxon>
        <taxon>Sorangium</taxon>
    </lineage>
</organism>
<proteinExistence type="predicted"/>
<gene>
    <name evidence="1" type="ORF">SOCE26_068840</name>
</gene>
<dbReference type="AlphaFoldDB" id="A0A2L0F1I2"/>
<dbReference type="Proteomes" id="UP000238348">
    <property type="component" value="Chromosome"/>
</dbReference>
<sequence>MARGLCEPKGESDRPCAGDPPWIFARSYMTYAHHRNPVVLPRKPEGFVVAAGGYSGGWPARCHGLRSVAGSVEGGLLVVDASVDGTGSVFDEMVNDEFVCLNGVSHRERTYYDVRTGRAVVALRWPGSSEVHVKVEGGHVVVSGAGCNERFRLDPGAE</sequence>
<accession>A0A2L0F1I2</accession>
<dbReference type="EMBL" id="CP012673">
    <property type="protein sequence ID" value="AUX45393.1"/>
    <property type="molecule type" value="Genomic_DNA"/>
</dbReference>